<dbReference type="PANTHER" id="PTHR30096">
    <property type="entry name" value="4,5-DOPA DIOXYGENASE EXTRADIOL-LIKE PROTEIN"/>
    <property type="match status" value="1"/>
</dbReference>
<dbReference type="Proteomes" id="UP001201163">
    <property type="component" value="Unassembled WGS sequence"/>
</dbReference>
<keyword evidence="5" id="KW-0560">Oxidoreductase</keyword>
<evidence type="ECO:0000256" key="3">
    <source>
        <dbReference type="ARBA" id="ARBA00022723"/>
    </source>
</evidence>
<dbReference type="AlphaFoldDB" id="A0AAD4QI44"/>
<accession>A0AAD4QI44</accession>
<feature type="domain" description="Extradiol ring-cleavage dioxygenase class III enzyme subunit B" evidence="6">
    <location>
        <begin position="33"/>
        <end position="242"/>
    </location>
</feature>
<keyword evidence="8" id="KW-1185">Reference proteome</keyword>
<name>A0AAD4QI44_9AGAM</name>
<evidence type="ECO:0000256" key="2">
    <source>
        <dbReference type="ARBA" id="ARBA00007581"/>
    </source>
</evidence>
<dbReference type="Gene3D" id="3.40.830.10">
    <property type="entry name" value="LigB-like"/>
    <property type="match status" value="1"/>
</dbReference>
<dbReference type="InterPro" id="IPR014436">
    <property type="entry name" value="Extradiol_dOase_DODA"/>
</dbReference>
<dbReference type="PANTHER" id="PTHR30096:SF0">
    <property type="entry name" value="4,5-DOPA DIOXYGENASE EXTRADIOL-LIKE PROTEIN"/>
    <property type="match status" value="1"/>
</dbReference>
<evidence type="ECO:0000256" key="4">
    <source>
        <dbReference type="ARBA" id="ARBA00022833"/>
    </source>
</evidence>
<reference evidence="7" key="1">
    <citation type="submission" date="2022-01" db="EMBL/GenBank/DDBJ databases">
        <title>Comparative genomics reveals a dynamic genome evolution in the ectomycorrhizal milk-cap (Lactarius) mushrooms.</title>
        <authorList>
            <consortium name="DOE Joint Genome Institute"/>
            <person name="Lebreton A."/>
            <person name="Tang N."/>
            <person name="Kuo A."/>
            <person name="LaButti K."/>
            <person name="Drula E."/>
            <person name="Barry K."/>
            <person name="Clum A."/>
            <person name="Lipzen A."/>
            <person name="Mousain D."/>
            <person name="Ng V."/>
            <person name="Wang R."/>
            <person name="Wang X."/>
            <person name="Dai Y."/>
            <person name="Henrissat B."/>
            <person name="Grigoriev I.V."/>
            <person name="Guerin-Laguette A."/>
            <person name="Yu F."/>
            <person name="Martin F.M."/>
        </authorList>
    </citation>
    <scope>NUCLEOTIDE SEQUENCE</scope>
    <source>
        <strain evidence="7">QP</strain>
    </source>
</reference>
<dbReference type="SUPFAM" id="SSF53213">
    <property type="entry name" value="LigB-like"/>
    <property type="match status" value="1"/>
</dbReference>
<dbReference type="GO" id="GO:0016702">
    <property type="term" value="F:oxidoreductase activity, acting on single donors with incorporation of molecular oxygen, incorporation of two atoms of oxygen"/>
    <property type="evidence" value="ECO:0007669"/>
    <property type="project" value="UniProtKB-ARBA"/>
</dbReference>
<keyword evidence="4" id="KW-0862">Zinc</keyword>
<organism evidence="7 8">
    <name type="scientific">Lactarius akahatsu</name>
    <dbReference type="NCBI Taxonomy" id="416441"/>
    <lineage>
        <taxon>Eukaryota</taxon>
        <taxon>Fungi</taxon>
        <taxon>Dikarya</taxon>
        <taxon>Basidiomycota</taxon>
        <taxon>Agaricomycotina</taxon>
        <taxon>Agaricomycetes</taxon>
        <taxon>Russulales</taxon>
        <taxon>Russulaceae</taxon>
        <taxon>Lactarius</taxon>
    </lineage>
</organism>
<evidence type="ECO:0000313" key="7">
    <source>
        <dbReference type="EMBL" id="KAH9001468.1"/>
    </source>
</evidence>
<sequence>MASDLPLTRSAWQDRLATLQGSPDSIPSFFFGHGSPVLAIPSNVADRDPQWRSIIKHSGLESPLANFLRDFGPALLSKYQPKGILVFSAHWETEGEQLVTDYGDENPLFMDYYNFDPEVYRLEFSSRGDATLSRRVVQLFQDAGIRARLSTKDEARGLDGRGFEGSGLDHGVFVPFRLMFGEASIDGSLSPEGNWALGKAITSLREEGILILSGGLTTHNLRDRASFVPETASLPFHRFNDAVASAISVSDVSGSSELSVQHFVPIYVAAGAGEDGGVHVLSGLYGSQAVAFGV</sequence>
<evidence type="ECO:0000256" key="1">
    <source>
        <dbReference type="ARBA" id="ARBA00001947"/>
    </source>
</evidence>
<dbReference type="Pfam" id="PF02900">
    <property type="entry name" value="LigB"/>
    <property type="match status" value="1"/>
</dbReference>
<protein>
    <submittedName>
        <fullName evidence="7">Extradiol ring-cleavage dioxygenase class III enzyme subunit B</fullName>
    </submittedName>
</protein>
<dbReference type="CDD" id="cd07363">
    <property type="entry name" value="45_DOPA_Dioxygenase"/>
    <property type="match status" value="1"/>
</dbReference>
<comment type="cofactor">
    <cofactor evidence="1">
        <name>Zn(2+)</name>
        <dbReference type="ChEBI" id="CHEBI:29105"/>
    </cofactor>
</comment>
<dbReference type="EMBL" id="JAKELL010000001">
    <property type="protein sequence ID" value="KAH9001468.1"/>
    <property type="molecule type" value="Genomic_DNA"/>
</dbReference>
<dbReference type="GO" id="GO:0008270">
    <property type="term" value="F:zinc ion binding"/>
    <property type="evidence" value="ECO:0007669"/>
    <property type="project" value="InterPro"/>
</dbReference>
<evidence type="ECO:0000259" key="6">
    <source>
        <dbReference type="Pfam" id="PF02900"/>
    </source>
</evidence>
<evidence type="ECO:0000313" key="8">
    <source>
        <dbReference type="Proteomes" id="UP001201163"/>
    </source>
</evidence>
<gene>
    <name evidence="7" type="ORF">EDB92DRAFT_1826810</name>
</gene>
<evidence type="ECO:0000256" key="5">
    <source>
        <dbReference type="ARBA" id="ARBA00023002"/>
    </source>
</evidence>
<proteinExistence type="inferred from homology"/>
<keyword evidence="3" id="KW-0479">Metal-binding</keyword>
<dbReference type="GO" id="GO:0008198">
    <property type="term" value="F:ferrous iron binding"/>
    <property type="evidence" value="ECO:0007669"/>
    <property type="project" value="InterPro"/>
</dbReference>
<comment type="caution">
    <text evidence="7">The sequence shown here is derived from an EMBL/GenBank/DDBJ whole genome shotgun (WGS) entry which is preliminary data.</text>
</comment>
<dbReference type="InterPro" id="IPR004183">
    <property type="entry name" value="Xdiol_dOase_suB"/>
</dbReference>
<keyword evidence="7" id="KW-0223">Dioxygenase</keyword>
<comment type="similarity">
    <text evidence="2">Belongs to the DODA-type extradiol aromatic ring-opening dioxygenase family.</text>
</comment>
<dbReference type="PIRSF" id="PIRSF006157">
    <property type="entry name" value="Doxgns_DODA"/>
    <property type="match status" value="1"/>
</dbReference>